<proteinExistence type="predicted"/>
<sequence>MIVDATYLEQNLPRRYIGNPLLEALPPIANPDHVVDRLFNLPNIDMDESRRLPNYIRLHDIDILDQLYLPRQEFIDLEQQTGLILRNGLLPRNPFDAKTQRYLDTIKEQMRKQKAFNNGLPGTILFTGPSGTGKTTGIRNVLSMLPQAIQHIHYGEKPFKQRQVVWLSLDAPVGGSIKGLLLRLFRSLDECLGLTGDASYFSEYQGTRMSIDAQIENFAAAATTYFTGLIHIDDLQRVTDADEKLRKQIYNFILQIANVAKIPLILSGTSKSAEIFGKSFEVGRRTTTSLPIILERAPTPDDDFFSALARTLFDYQWTPEGLELTPKVQEYLWHLCQGISSLAITIYKGAQKYAVANSVRKFKIDHLEYAYKQLRVLHPAIEELRKGGHDAVSKYEDLLPDKVMVLKALQQLGEKKKSSDKLNALLKAQARC</sequence>
<comment type="caution">
    <text evidence="2">The sequence shown here is derived from an EMBL/GenBank/DDBJ whole genome shotgun (WGS) entry which is preliminary data.</text>
</comment>
<evidence type="ECO:0000259" key="1">
    <source>
        <dbReference type="Pfam" id="PF13401"/>
    </source>
</evidence>
<dbReference type="Pfam" id="PF13401">
    <property type="entry name" value="AAA_22"/>
    <property type="match status" value="1"/>
</dbReference>
<dbReference type="InterPro" id="IPR027417">
    <property type="entry name" value="P-loop_NTPase"/>
</dbReference>
<organism evidence="2 3">
    <name type="scientific">Undibacterium terreum</name>
    <dbReference type="NCBI Taxonomy" id="1224302"/>
    <lineage>
        <taxon>Bacteria</taxon>
        <taxon>Pseudomonadati</taxon>
        <taxon>Pseudomonadota</taxon>
        <taxon>Betaproteobacteria</taxon>
        <taxon>Burkholderiales</taxon>
        <taxon>Oxalobacteraceae</taxon>
        <taxon>Undibacterium</taxon>
    </lineage>
</organism>
<dbReference type="AlphaFoldDB" id="A0A916XI65"/>
<dbReference type="SUPFAM" id="SSF52540">
    <property type="entry name" value="P-loop containing nucleoside triphosphate hydrolases"/>
    <property type="match status" value="1"/>
</dbReference>
<dbReference type="Proteomes" id="UP000637423">
    <property type="component" value="Unassembled WGS sequence"/>
</dbReference>
<name>A0A916XI65_9BURK</name>
<keyword evidence="3" id="KW-1185">Reference proteome</keyword>
<feature type="domain" description="ORC1/DEAH AAA+ ATPase" evidence="1">
    <location>
        <begin position="122"/>
        <end position="274"/>
    </location>
</feature>
<reference evidence="2" key="2">
    <citation type="submission" date="2020-09" db="EMBL/GenBank/DDBJ databases">
        <authorList>
            <person name="Sun Q."/>
            <person name="Zhou Y."/>
        </authorList>
    </citation>
    <scope>NUCLEOTIDE SEQUENCE</scope>
    <source>
        <strain evidence="2">CGMCC 1.10998</strain>
    </source>
</reference>
<dbReference type="Gene3D" id="3.40.50.300">
    <property type="entry name" value="P-loop containing nucleotide triphosphate hydrolases"/>
    <property type="match status" value="1"/>
</dbReference>
<dbReference type="EMBL" id="BMED01000002">
    <property type="protein sequence ID" value="GGC75241.1"/>
    <property type="molecule type" value="Genomic_DNA"/>
</dbReference>
<reference evidence="2" key="1">
    <citation type="journal article" date="2014" name="Int. J. Syst. Evol. Microbiol.">
        <title>Complete genome sequence of Corynebacterium casei LMG S-19264T (=DSM 44701T), isolated from a smear-ripened cheese.</title>
        <authorList>
            <consortium name="US DOE Joint Genome Institute (JGI-PGF)"/>
            <person name="Walter F."/>
            <person name="Albersmeier A."/>
            <person name="Kalinowski J."/>
            <person name="Ruckert C."/>
        </authorList>
    </citation>
    <scope>NUCLEOTIDE SEQUENCE</scope>
    <source>
        <strain evidence="2">CGMCC 1.10998</strain>
    </source>
</reference>
<dbReference type="GO" id="GO:0016887">
    <property type="term" value="F:ATP hydrolysis activity"/>
    <property type="evidence" value="ECO:0007669"/>
    <property type="project" value="InterPro"/>
</dbReference>
<evidence type="ECO:0000313" key="3">
    <source>
        <dbReference type="Proteomes" id="UP000637423"/>
    </source>
</evidence>
<gene>
    <name evidence="2" type="ORF">GCM10011396_23080</name>
</gene>
<dbReference type="InterPro" id="IPR049945">
    <property type="entry name" value="AAA_22"/>
</dbReference>
<protein>
    <recommendedName>
        <fullName evidence="1">ORC1/DEAH AAA+ ATPase domain-containing protein</fullName>
    </recommendedName>
</protein>
<dbReference type="RefSeq" id="WP_188566192.1">
    <property type="nucleotide sequence ID" value="NZ_BMED01000002.1"/>
</dbReference>
<accession>A0A916XI65</accession>
<evidence type="ECO:0000313" key="2">
    <source>
        <dbReference type="EMBL" id="GGC75241.1"/>
    </source>
</evidence>